<evidence type="ECO:0000256" key="4">
    <source>
        <dbReference type="ARBA" id="ARBA00023027"/>
    </source>
</evidence>
<keyword evidence="3 6" id="KW-0560">Oxidoreductase</keyword>
<gene>
    <name evidence="6" type="primary">azoR</name>
    <name evidence="8" type="ORF">ACFQZ7_03760</name>
</gene>
<evidence type="ECO:0000256" key="5">
    <source>
        <dbReference type="ARBA" id="ARBA00048542"/>
    </source>
</evidence>
<dbReference type="InterPro" id="IPR029039">
    <property type="entry name" value="Flavoprotein-like_sf"/>
</dbReference>
<evidence type="ECO:0000256" key="6">
    <source>
        <dbReference type="HAMAP-Rule" id="MF_01216"/>
    </source>
</evidence>
<dbReference type="PANTHER" id="PTHR43741">
    <property type="entry name" value="FMN-DEPENDENT NADH-AZOREDUCTASE 1"/>
    <property type="match status" value="1"/>
</dbReference>
<dbReference type="EC" id="1.7.1.17" evidence="6"/>
<comment type="function">
    <text evidence="6">Quinone reductase that provides resistance to thiol-specific stress caused by electrophilic quinones.</text>
</comment>
<dbReference type="Pfam" id="PF02525">
    <property type="entry name" value="Flavodoxin_2"/>
    <property type="match status" value="1"/>
</dbReference>
<feature type="domain" description="Flavodoxin-like fold" evidence="7">
    <location>
        <begin position="1"/>
        <end position="201"/>
    </location>
</feature>
<comment type="caution">
    <text evidence="8">The sequence shown here is derived from an EMBL/GenBank/DDBJ whole genome shotgun (WGS) entry which is preliminary data.</text>
</comment>
<sequence length="208" mass="23362">MQTLIINAQPDLTNKAHFSTKLQEMFLTKFAAQFPGATPTILNLYATQIPRIEEVQLLKVWNQPTLAADAAALAQTSADLLAQFKAHQRIVIVSPLHNFNVTSRLKDYLDNILIARETFKYTADGSVGLMTANYKVLLLQASGSIYTNDDRYTSLEFSRFYLQKMFEEIMGFDQFYIARAQGTATLPAAEVLTAAAQDLDQVFSQFYV</sequence>
<evidence type="ECO:0000256" key="3">
    <source>
        <dbReference type="ARBA" id="ARBA00023002"/>
    </source>
</evidence>
<keyword evidence="4 6" id="KW-0520">NAD</keyword>
<dbReference type="EMBL" id="JBHTIO010000017">
    <property type="protein sequence ID" value="MFD0896852.1"/>
    <property type="molecule type" value="Genomic_DNA"/>
</dbReference>
<evidence type="ECO:0000313" key="9">
    <source>
        <dbReference type="Proteomes" id="UP001597104"/>
    </source>
</evidence>
<keyword evidence="1 6" id="KW-0285">Flavoprotein</keyword>
<dbReference type="SUPFAM" id="SSF52218">
    <property type="entry name" value="Flavoproteins"/>
    <property type="match status" value="1"/>
</dbReference>
<keyword evidence="9" id="KW-1185">Reference proteome</keyword>
<comment type="function">
    <text evidence="6">Also exhibits azoreductase activity. Catalyzes the reductive cleavage of the azo bond in aromatic azo compounds to the corresponding amines.</text>
</comment>
<comment type="cofactor">
    <cofactor evidence="6">
        <name>FMN</name>
        <dbReference type="ChEBI" id="CHEBI:58210"/>
    </cofactor>
    <text evidence="6">Binds 1 FMN per subunit.</text>
</comment>
<dbReference type="Proteomes" id="UP001597104">
    <property type="component" value="Unassembled WGS sequence"/>
</dbReference>
<name>A0ABW3EBW5_9LACO</name>
<comment type="catalytic activity">
    <reaction evidence="5">
        <text>N,N-dimethyl-1,4-phenylenediamine + anthranilate + 2 NAD(+) = 2-(4-dimethylaminophenyl)diazenylbenzoate + 2 NADH + 2 H(+)</text>
        <dbReference type="Rhea" id="RHEA:55872"/>
        <dbReference type="ChEBI" id="CHEBI:15378"/>
        <dbReference type="ChEBI" id="CHEBI:15783"/>
        <dbReference type="ChEBI" id="CHEBI:16567"/>
        <dbReference type="ChEBI" id="CHEBI:57540"/>
        <dbReference type="ChEBI" id="CHEBI:57945"/>
        <dbReference type="ChEBI" id="CHEBI:71579"/>
        <dbReference type="EC" id="1.7.1.17"/>
    </reaction>
    <physiologicalReaction direction="right-to-left" evidence="5">
        <dbReference type="Rhea" id="RHEA:55874"/>
    </physiologicalReaction>
</comment>
<accession>A0ABW3EBW5</accession>
<evidence type="ECO:0000313" key="8">
    <source>
        <dbReference type="EMBL" id="MFD0896852.1"/>
    </source>
</evidence>
<protein>
    <recommendedName>
        <fullName evidence="6">FMN dependent NADH:quinone oxidoreductase</fullName>
        <ecNumber evidence="6">1.6.5.-</ecNumber>
    </recommendedName>
    <alternativeName>
        <fullName evidence="6">Azo-dye reductase</fullName>
    </alternativeName>
    <alternativeName>
        <fullName evidence="6">FMN-dependent NADH-azo compound oxidoreductase</fullName>
    </alternativeName>
    <alternativeName>
        <fullName evidence="6">FMN-dependent NADH-azoreductase</fullName>
        <ecNumber evidence="6">1.7.1.17</ecNumber>
    </alternativeName>
</protein>
<evidence type="ECO:0000256" key="1">
    <source>
        <dbReference type="ARBA" id="ARBA00022630"/>
    </source>
</evidence>
<reference evidence="9" key="1">
    <citation type="journal article" date="2019" name="Int. J. Syst. Evol. Microbiol.">
        <title>The Global Catalogue of Microorganisms (GCM) 10K type strain sequencing project: providing services to taxonomists for standard genome sequencing and annotation.</title>
        <authorList>
            <consortium name="The Broad Institute Genomics Platform"/>
            <consortium name="The Broad Institute Genome Sequencing Center for Infectious Disease"/>
            <person name="Wu L."/>
            <person name="Ma J."/>
        </authorList>
    </citation>
    <scope>NUCLEOTIDE SEQUENCE [LARGE SCALE GENOMIC DNA]</scope>
    <source>
        <strain evidence="9">CCM 8925</strain>
    </source>
</reference>
<dbReference type="HAMAP" id="MF_01216">
    <property type="entry name" value="Azoreductase_type1"/>
    <property type="match status" value="1"/>
</dbReference>
<keyword evidence="2 6" id="KW-0288">FMN</keyword>
<dbReference type="InterPro" id="IPR023048">
    <property type="entry name" value="NADH:quinone_OxRdtase_FMN_depd"/>
</dbReference>
<dbReference type="PANTHER" id="PTHR43741:SF4">
    <property type="entry name" value="FMN-DEPENDENT NADH:QUINONE OXIDOREDUCTASE"/>
    <property type="match status" value="1"/>
</dbReference>
<comment type="catalytic activity">
    <reaction evidence="6">
        <text>2 a quinone + NADH + H(+) = 2 a 1,4-benzosemiquinone + NAD(+)</text>
        <dbReference type="Rhea" id="RHEA:65952"/>
        <dbReference type="ChEBI" id="CHEBI:15378"/>
        <dbReference type="ChEBI" id="CHEBI:57540"/>
        <dbReference type="ChEBI" id="CHEBI:57945"/>
        <dbReference type="ChEBI" id="CHEBI:132124"/>
        <dbReference type="ChEBI" id="CHEBI:134225"/>
    </reaction>
</comment>
<evidence type="ECO:0000256" key="2">
    <source>
        <dbReference type="ARBA" id="ARBA00022643"/>
    </source>
</evidence>
<dbReference type="InterPro" id="IPR003680">
    <property type="entry name" value="Flavodoxin_fold"/>
</dbReference>
<evidence type="ECO:0000259" key="7">
    <source>
        <dbReference type="Pfam" id="PF02525"/>
    </source>
</evidence>
<proteinExistence type="inferred from homology"/>
<dbReference type="RefSeq" id="WP_137637155.1">
    <property type="nucleotide sequence ID" value="NZ_BJDN01000005.1"/>
</dbReference>
<dbReference type="Gene3D" id="3.40.50.360">
    <property type="match status" value="1"/>
</dbReference>
<comment type="subunit">
    <text evidence="6">Homodimer.</text>
</comment>
<comment type="similarity">
    <text evidence="6">Belongs to the azoreductase type 1 family.</text>
</comment>
<organism evidence="8 9">
    <name type="scientific">Loigolactobacillus binensis</name>
    <dbReference type="NCBI Taxonomy" id="2559922"/>
    <lineage>
        <taxon>Bacteria</taxon>
        <taxon>Bacillati</taxon>
        <taxon>Bacillota</taxon>
        <taxon>Bacilli</taxon>
        <taxon>Lactobacillales</taxon>
        <taxon>Lactobacillaceae</taxon>
        <taxon>Loigolactobacillus</taxon>
    </lineage>
</organism>
<dbReference type="InterPro" id="IPR050104">
    <property type="entry name" value="FMN-dep_NADH:Q_OxRdtase_AzoR1"/>
</dbReference>
<comment type="caution">
    <text evidence="6">Lacks conserved residue(s) required for the propagation of feature annotation.</text>
</comment>
<dbReference type="EC" id="1.6.5.-" evidence="6"/>